<accession>A0A8J2K8W5</accession>
<evidence type="ECO:0000256" key="4">
    <source>
        <dbReference type="ARBA" id="ARBA00022840"/>
    </source>
</evidence>
<feature type="binding site" evidence="8">
    <location>
        <begin position="129"/>
        <end position="136"/>
    </location>
    <ligand>
        <name>ATP</name>
        <dbReference type="ChEBI" id="CHEBI:30616"/>
    </ligand>
</feature>
<dbReference type="PANTHER" id="PTHR47968:SF13">
    <property type="entry name" value="KINESIN-LIKE PROTEIN KIF19 ISOFORM X1"/>
    <property type="match status" value="1"/>
</dbReference>
<evidence type="ECO:0000256" key="10">
    <source>
        <dbReference type="SAM" id="MobiDB-lite"/>
    </source>
</evidence>
<dbReference type="PANTHER" id="PTHR47968">
    <property type="entry name" value="CENTROMERE PROTEIN E"/>
    <property type="match status" value="1"/>
</dbReference>
<dbReference type="InterPro" id="IPR019821">
    <property type="entry name" value="Kinesin_motor_CS"/>
</dbReference>
<evidence type="ECO:0000313" key="13">
    <source>
        <dbReference type="Proteomes" id="UP000708208"/>
    </source>
</evidence>
<name>A0A8J2K8W5_9HEXA</name>
<evidence type="ECO:0000256" key="9">
    <source>
        <dbReference type="RuleBase" id="RU000394"/>
    </source>
</evidence>
<feature type="compositionally biased region" description="Polar residues" evidence="10">
    <location>
        <begin position="51"/>
        <end position="62"/>
    </location>
</feature>
<keyword evidence="7" id="KW-0963">Cytoplasm</keyword>
<evidence type="ECO:0000256" key="3">
    <source>
        <dbReference type="ARBA" id="ARBA00022741"/>
    </source>
</evidence>
<dbReference type="GO" id="GO:0005524">
    <property type="term" value="F:ATP binding"/>
    <property type="evidence" value="ECO:0007669"/>
    <property type="project" value="UniProtKB-UniRule"/>
</dbReference>
<keyword evidence="2 9" id="KW-0493">Microtubule</keyword>
<dbReference type="Pfam" id="PF00225">
    <property type="entry name" value="Kinesin"/>
    <property type="match status" value="1"/>
</dbReference>
<evidence type="ECO:0000256" key="7">
    <source>
        <dbReference type="ARBA" id="ARBA00023212"/>
    </source>
</evidence>
<sequence>MTLLFSEPPPVDRSDPDHHYRSGTLFYSGSGGSGGAASNVTSTPGAAGGKNKSNLNSSHSQSLTHIPHYQQNTSNRTSNGNSSLETGKAYDFDWVFDETSSQEEVYKNTAAPLVRSVMEGFCATVFAYGATGSGKTYTMIGTATNPGVMARAVDDIFHLCANQKKDIKSEVYLSYLEVYNEQIRDLLRPTPGIHLDLREDKDQVHVAGLSEIRATSTHEVLNLLQKGNRARTMEATAANITSSRSHAVLQVTVRQVSHRTGLITEGKLYLIDLAGSERASNTK</sequence>
<evidence type="ECO:0000256" key="6">
    <source>
        <dbReference type="ARBA" id="ARBA00023175"/>
    </source>
</evidence>
<comment type="caution">
    <text evidence="12">The sequence shown here is derived from an EMBL/GenBank/DDBJ whole genome shotgun (WGS) entry which is preliminary data.</text>
</comment>
<organism evidence="12 13">
    <name type="scientific">Allacma fusca</name>
    <dbReference type="NCBI Taxonomy" id="39272"/>
    <lineage>
        <taxon>Eukaryota</taxon>
        <taxon>Metazoa</taxon>
        <taxon>Ecdysozoa</taxon>
        <taxon>Arthropoda</taxon>
        <taxon>Hexapoda</taxon>
        <taxon>Collembola</taxon>
        <taxon>Symphypleona</taxon>
        <taxon>Sminthuridae</taxon>
        <taxon>Allacma</taxon>
    </lineage>
</organism>
<comment type="subcellular location">
    <subcellularLocation>
        <location evidence="1">Cytoplasm</location>
        <location evidence="1">Cytoskeleton</location>
    </subcellularLocation>
</comment>
<evidence type="ECO:0000256" key="1">
    <source>
        <dbReference type="ARBA" id="ARBA00004245"/>
    </source>
</evidence>
<evidence type="ECO:0000256" key="5">
    <source>
        <dbReference type="ARBA" id="ARBA00023054"/>
    </source>
</evidence>
<keyword evidence="3 8" id="KW-0547">Nucleotide-binding</keyword>
<dbReference type="AlphaFoldDB" id="A0A8J2K8W5"/>
<dbReference type="Proteomes" id="UP000708208">
    <property type="component" value="Unassembled WGS sequence"/>
</dbReference>
<gene>
    <name evidence="12" type="ORF">AFUS01_LOCUS19986</name>
</gene>
<dbReference type="PROSITE" id="PS00411">
    <property type="entry name" value="KINESIN_MOTOR_1"/>
    <property type="match status" value="1"/>
</dbReference>
<dbReference type="OrthoDB" id="3176171at2759"/>
<reference evidence="12" key="1">
    <citation type="submission" date="2021-06" db="EMBL/GenBank/DDBJ databases">
        <authorList>
            <person name="Hodson N. C."/>
            <person name="Mongue J. A."/>
            <person name="Jaron S. K."/>
        </authorList>
    </citation>
    <scope>NUCLEOTIDE SEQUENCE</scope>
</reference>
<feature type="non-terminal residue" evidence="12">
    <location>
        <position position="1"/>
    </location>
</feature>
<dbReference type="EMBL" id="CAJVCH010211619">
    <property type="protein sequence ID" value="CAG7731392.1"/>
    <property type="molecule type" value="Genomic_DNA"/>
</dbReference>
<keyword evidence="5" id="KW-0175">Coiled coil</keyword>
<dbReference type="GO" id="GO:0008017">
    <property type="term" value="F:microtubule binding"/>
    <property type="evidence" value="ECO:0007669"/>
    <property type="project" value="InterPro"/>
</dbReference>
<feature type="compositionally biased region" description="Basic and acidic residues" evidence="10">
    <location>
        <begin position="10"/>
        <end position="20"/>
    </location>
</feature>
<feature type="region of interest" description="Disordered" evidence="10">
    <location>
        <begin position="1"/>
        <end position="62"/>
    </location>
</feature>
<dbReference type="InterPro" id="IPR027640">
    <property type="entry name" value="Kinesin-like_fam"/>
</dbReference>
<evidence type="ECO:0000259" key="11">
    <source>
        <dbReference type="PROSITE" id="PS50067"/>
    </source>
</evidence>
<protein>
    <recommendedName>
        <fullName evidence="9">Kinesin-like protein</fullName>
    </recommendedName>
</protein>
<dbReference type="GO" id="GO:0003777">
    <property type="term" value="F:microtubule motor activity"/>
    <property type="evidence" value="ECO:0007669"/>
    <property type="project" value="InterPro"/>
</dbReference>
<dbReference type="InterPro" id="IPR001752">
    <property type="entry name" value="Kinesin_motor_dom"/>
</dbReference>
<evidence type="ECO:0000256" key="2">
    <source>
        <dbReference type="ARBA" id="ARBA00022701"/>
    </source>
</evidence>
<keyword evidence="13" id="KW-1185">Reference proteome</keyword>
<comment type="similarity">
    <text evidence="8 9">Belongs to the TRAFAC class myosin-kinesin ATPase superfamily. Kinesin family.</text>
</comment>
<keyword evidence="6 8" id="KW-0505">Motor protein</keyword>
<dbReference type="GO" id="GO:0007018">
    <property type="term" value="P:microtubule-based movement"/>
    <property type="evidence" value="ECO:0007669"/>
    <property type="project" value="InterPro"/>
</dbReference>
<dbReference type="PROSITE" id="PS50067">
    <property type="entry name" value="KINESIN_MOTOR_2"/>
    <property type="match status" value="1"/>
</dbReference>
<keyword evidence="7" id="KW-0206">Cytoskeleton</keyword>
<dbReference type="GO" id="GO:0005874">
    <property type="term" value="C:microtubule"/>
    <property type="evidence" value="ECO:0007669"/>
    <property type="project" value="UniProtKB-KW"/>
</dbReference>
<feature type="domain" description="Kinesin motor" evidence="11">
    <location>
        <begin position="1"/>
        <end position="283"/>
    </location>
</feature>
<keyword evidence="4 8" id="KW-0067">ATP-binding</keyword>
<evidence type="ECO:0000256" key="8">
    <source>
        <dbReference type="PROSITE-ProRule" id="PRU00283"/>
    </source>
</evidence>
<dbReference type="SMART" id="SM00129">
    <property type="entry name" value="KISc"/>
    <property type="match status" value="1"/>
</dbReference>
<evidence type="ECO:0000313" key="12">
    <source>
        <dbReference type="EMBL" id="CAG7731392.1"/>
    </source>
</evidence>
<proteinExistence type="inferred from homology"/>